<evidence type="ECO:0000313" key="2">
    <source>
        <dbReference type="Proteomes" id="UP000008550"/>
    </source>
</evidence>
<gene>
    <name evidence="1" type="ORF">HM1_2477</name>
</gene>
<dbReference type="AlphaFoldDB" id="B0TAH7"/>
<accession>B0TAH7</accession>
<reference evidence="1 2" key="1">
    <citation type="journal article" date="2008" name="J. Bacteriol.">
        <title>The genome of Heliobacterium modesticaldum, a phototrophic representative of the Firmicutes containing the simplest photosynthetic apparatus.</title>
        <authorList>
            <person name="Sattley W.M."/>
            <person name="Madigan M.T."/>
            <person name="Swingley W.D."/>
            <person name="Cheung P.C."/>
            <person name="Clocksin K.M."/>
            <person name="Conrad A.L."/>
            <person name="Dejesa L.C."/>
            <person name="Honchak B.M."/>
            <person name="Jung D.O."/>
            <person name="Karbach L.E."/>
            <person name="Kurdoglu A."/>
            <person name="Lahiri S."/>
            <person name="Mastrian S.D."/>
            <person name="Page L.E."/>
            <person name="Taylor H.L."/>
            <person name="Wang Z.T."/>
            <person name="Raymond J."/>
            <person name="Chen M."/>
            <person name="Blankenship R.E."/>
            <person name="Touchman J.W."/>
        </authorList>
    </citation>
    <scope>NUCLEOTIDE SEQUENCE [LARGE SCALE GENOMIC DNA]</scope>
    <source>
        <strain evidence="2">ATCC 51547 / Ice1</strain>
    </source>
</reference>
<dbReference type="EMBL" id="CP000930">
    <property type="protein sequence ID" value="ABZ85027.1"/>
    <property type="molecule type" value="Genomic_DNA"/>
</dbReference>
<sequence length="41" mass="4728">MDKSLTFFNTYELIQIGMNFQAYVVTDIDTHQGKLQMVSCP</sequence>
<protein>
    <submittedName>
        <fullName evidence="1">Uncharacterized protein</fullName>
    </submittedName>
</protein>
<name>B0TAH7_HELMI</name>
<evidence type="ECO:0000313" key="1">
    <source>
        <dbReference type="EMBL" id="ABZ85027.1"/>
    </source>
</evidence>
<dbReference type="Proteomes" id="UP000008550">
    <property type="component" value="Chromosome"/>
</dbReference>
<organism evidence="1 2">
    <name type="scientific">Heliobacterium modesticaldum (strain ATCC 51547 / Ice1)</name>
    <dbReference type="NCBI Taxonomy" id="498761"/>
    <lineage>
        <taxon>Bacteria</taxon>
        <taxon>Bacillati</taxon>
        <taxon>Bacillota</taxon>
        <taxon>Clostridia</taxon>
        <taxon>Eubacteriales</taxon>
        <taxon>Heliobacteriaceae</taxon>
        <taxon>Heliomicrobium</taxon>
    </lineage>
</organism>
<dbReference type="KEGG" id="hmo:HM1_2477"/>
<dbReference type="HOGENOM" id="CLU_3271018_0_0_9"/>
<proteinExistence type="predicted"/>
<keyword evidence="2" id="KW-1185">Reference proteome</keyword>